<dbReference type="PANTHER" id="PTHR43195:SF4">
    <property type="entry name" value="TRANSKETOLASE-LIKE PROTEIN 2"/>
    <property type="match status" value="1"/>
</dbReference>
<comment type="subunit">
    <text evidence="3">Homodimer.</text>
</comment>
<evidence type="ECO:0000259" key="7">
    <source>
        <dbReference type="Pfam" id="PF02779"/>
    </source>
</evidence>
<dbReference type="SUPFAM" id="SSF52518">
    <property type="entry name" value="Thiamin diphosphate-binding fold (THDP-binding)"/>
    <property type="match status" value="1"/>
</dbReference>
<dbReference type="SUPFAM" id="SSF52922">
    <property type="entry name" value="TK C-terminal domain-like"/>
    <property type="match status" value="1"/>
</dbReference>
<keyword evidence="5" id="KW-0106">Calcium</keyword>
<dbReference type="EMBL" id="WNTK01093198">
    <property type="protein sequence ID" value="KAG9460260.1"/>
    <property type="molecule type" value="Genomic_DNA"/>
</dbReference>
<comment type="cofactor">
    <cofactor evidence="2">
        <name>thiamine diphosphate</name>
        <dbReference type="ChEBI" id="CHEBI:58937"/>
    </cofactor>
</comment>
<evidence type="ECO:0000256" key="2">
    <source>
        <dbReference type="ARBA" id="ARBA00001964"/>
    </source>
</evidence>
<dbReference type="InterPro" id="IPR029061">
    <property type="entry name" value="THDP-binding"/>
</dbReference>
<dbReference type="InterPro" id="IPR020826">
    <property type="entry name" value="Transketolase_BS"/>
</dbReference>
<comment type="caution">
    <text evidence="8">The sequence shown here is derived from an EMBL/GenBank/DDBJ whole genome shotgun (WGS) entry which is preliminary data.</text>
</comment>
<reference evidence="8" key="1">
    <citation type="thesis" date="2020" institute="ProQuest LLC" country="789 East Eisenhower Parkway, Ann Arbor, MI, USA">
        <title>Comparative Genomics and Chromosome Evolution.</title>
        <authorList>
            <person name="Mudd A.B."/>
        </authorList>
    </citation>
    <scope>NUCLEOTIDE SEQUENCE</scope>
    <source>
        <strain evidence="8">HN-11 Male</strain>
        <tissue evidence="8">Kidney and liver</tissue>
    </source>
</reference>
<keyword evidence="6" id="KW-0786">Thiamine pyrophosphate</keyword>
<dbReference type="Gene3D" id="3.40.50.970">
    <property type="match status" value="1"/>
</dbReference>
<evidence type="ECO:0000256" key="6">
    <source>
        <dbReference type="ARBA" id="ARBA00023052"/>
    </source>
</evidence>
<evidence type="ECO:0000313" key="8">
    <source>
        <dbReference type="EMBL" id="KAG9460260.1"/>
    </source>
</evidence>
<dbReference type="Proteomes" id="UP000770717">
    <property type="component" value="Unassembled WGS sequence"/>
</dbReference>
<dbReference type="PANTHER" id="PTHR43195">
    <property type="entry name" value="TRANSKETOLASE"/>
    <property type="match status" value="1"/>
</dbReference>
<keyword evidence="9" id="KW-1185">Reference proteome</keyword>
<evidence type="ECO:0000256" key="5">
    <source>
        <dbReference type="ARBA" id="ARBA00022837"/>
    </source>
</evidence>
<organism evidence="8 9">
    <name type="scientific">Eleutherodactylus coqui</name>
    <name type="common">Puerto Rican coqui</name>
    <dbReference type="NCBI Taxonomy" id="57060"/>
    <lineage>
        <taxon>Eukaryota</taxon>
        <taxon>Metazoa</taxon>
        <taxon>Chordata</taxon>
        <taxon>Craniata</taxon>
        <taxon>Vertebrata</taxon>
        <taxon>Euteleostomi</taxon>
        <taxon>Amphibia</taxon>
        <taxon>Batrachia</taxon>
        <taxon>Anura</taxon>
        <taxon>Neobatrachia</taxon>
        <taxon>Hyloidea</taxon>
        <taxon>Eleutherodactylidae</taxon>
        <taxon>Eleutherodactylinae</taxon>
        <taxon>Eleutherodactylus</taxon>
        <taxon>Eleutherodactylus</taxon>
    </lineage>
</organism>
<name>A0A8J6BC91_ELECQ</name>
<dbReference type="InterPro" id="IPR051424">
    <property type="entry name" value="Transketolase-like"/>
</dbReference>
<dbReference type="AlphaFoldDB" id="A0A8J6BC91"/>
<keyword evidence="4" id="KW-0808">Transferase</keyword>
<dbReference type="GO" id="GO:0004802">
    <property type="term" value="F:transketolase activity"/>
    <property type="evidence" value="ECO:0007669"/>
    <property type="project" value="TreeGrafter"/>
</dbReference>
<dbReference type="GO" id="GO:0030976">
    <property type="term" value="F:thiamine pyrophosphate binding"/>
    <property type="evidence" value="ECO:0007669"/>
    <property type="project" value="TreeGrafter"/>
</dbReference>
<dbReference type="PROSITE" id="PS00802">
    <property type="entry name" value="TRANSKETOLASE_2"/>
    <property type="match status" value="1"/>
</dbReference>
<comment type="cofactor">
    <cofactor evidence="1">
        <name>Ca(2+)</name>
        <dbReference type="ChEBI" id="CHEBI:29108"/>
    </cofactor>
</comment>
<evidence type="ECO:0000313" key="9">
    <source>
        <dbReference type="Proteomes" id="UP000770717"/>
    </source>
</evidence>
<feature type="domain" description="Transketolase-like pyrimidine-binding" evidence="7">
    <location>
        <begin position="30"/>
        <end position="86"/>
    </location>
</feature>
<sequence length="144" mass="15447">MCSQKKILLNSVSLNKSNALVLTPCILFVFSGEDGPSQMALEDLAMFRAVPSCTVFYPSDGVSTEYAVALAANTSGICFIRTSRPDTAIIYSSEEKFEIGQAKVVRQSDTDRVTVIGAGVTLHEALTAADELAKQGEMSNFLLT</sequence>
<accession>A0A8J6BC91</accession>
<proteinExistence type="predicted"/>
<dbReference type="OrthoDB" id="9683774at2759"/>
<evidence type="ECO:0000256" key="4">
    <source>
        <dbReference type="ARBA" id="ARBA00022679"/>
    </source>
</evidence>
<dbReference type="InterPro" id="IPR005475">
    <property type="entry name" value="Transketolase-like_Pyr-bd"/>
</dbReference>
<protein>
    <recommendedName>
        <fullName evidence="7">Transketolase-like pyrimidine-binding domain-containing protein</fullName>
    </recommendedName>
</protein>
<dbReference type="Pfam" id="PF02779">
    <property type="entry name" value="Transket_pyr"/>
    <property type="match status" value="1"/>
</dbReference>
<gene>
    <name evidence="8" type="ORF">GDO78_023046</name>
</gene>
<evidence type="ECO:0000256" key="1">
    <source>
        <dbReference type="ARBA" id="ARBA00001913"/>
    </source>
</evidence>
<evidence type="ECO:0000256" key="3">
    <source>
        <dbReference type="ARBA" id="ARBA00011738"/>
    </source>
</evidence>
<dbReference type="Gene3D" id="3.40.50.920">
    <property type="match status" value="1"/>
</dbReference>
<dbReference type="InterPro" id="IPR009014">
    <property type="entry name" value="Transketo_C/PFOR_II"/>
</dbReference>